<evidence type="ECO:0000256" key="1">
    <source>
        <dbReference type="ARBA" id="ARBA00010641"/>
    </source>
</evidence>
<dbReference type="Gene3D" id="1.10.10.10">
    <property type="entry name" value="Winged helix-like DNA-binding domain superfamily/Winged helix DNA-binding domain"/>
    <property type="match status" value="1"/>
</dbReference>
<dbReference type="CDD" id="cd06171">
    <property type="entry name" value="Sigma70_r4"/>
    <property type="match status" value="1"/>
</dbReference>
<dbReference type="NCBIfam" id="TIGR02937">
    <property type="entry name" value="sigma70-ECF"/>
    <property type="match status" value="1"/>
</dbReference>
<dbReference type="InterPro" id="IPR013325">
    <property type="entry name" value="RNA_pol_sigma_r2"/>
</dbReference>
<dbReference type="OMA" id="KKDMIVE"/>
<dbReference type="InterPro" id="IPR036388">
    <property type="entry name" value="WH-like_DNA-bd_sf"/>
</dbReference>
<dbReference type="RefSeq" id="WP_012242344.1">
    <property type="nucleotide sequence ID" value="NZ_QRDS01000001.1"/>
</dbReference>
<dbReference type="SUPFAM" id="SSF88946">
    <property type="entry name" value="Sigma2 domain of RNA polymerase sigma factors"/>
    <property type="match status" value="1"/>
</dbReference>
<dbReference type="SUPFAM" id="SSF88659">
    <property type="entry name" value="Sigma3 and sigma4 domains of RNA polymerase sigma factors"/>
    <property type="match status" value="1"/>
</dbReference>
<dbReference type="Pfam" id="PF04542">
    <property type="entry name" value="Sigma70_r2"/>
    <property type="match status" value="1"/>
</dbReference>
<evidence type="ECO:0000313" key="8">
    <source>
        <dbReference type="Proteomes" id="UP000315938"/>
    </source>
</evidence>
<evidence type="ECO:0000256" key="2">
    <source>
        <dbReference type="ARBA" id="ARBA00023015"/>
    </source>
</evidence>
<name>A0A553IIY1_ACHLA</name>
<evidence type="ECO:0000256" key="4">
    <source>
        <dbReference type="ARBA" id="ARBA00023163"/>
    </source>
</evidence>
<keyword evidence="2" id="KW-0805">Transcription regulation</keyword>
<accession>A0A553IIY1</accession>
<keyword evidence="4" id="KW-0804">Transcription</keyword>
<dbReference type="InterPro" id="IPR039425">
    <property type="entry name" value="RNA_pol_sigma-70-like"/>
</dbReference>
<keyword evidence="3" id="KW-0731">Sigma factor</keyword>
<dbReference type="PANTHER" id="PTHR43133:SF51">
    <property type="entry name" value="RNA POLYMERASE SIGMA FACTOR"/>
    <property type="match status" value="1"/>
</dbReference>
<dbReference type="InterPro" id="IPR014284">
    <property type="entry name" value="RNA_pol_sigma-70_dom"/>
</dbReference>
<dbReference type="AlphaFoldDB" id="A0A553IIY1"/>
<dbReference type="Proteomes" id="UP000315938">
    <property type="component" value="Unassembled WGS sequence"/>
</dbReference>
<evidence type="ECO:0000313" key="7">
    <source>
        <dbReference type="EMBL" id="TRY00153.1"/>
    </source>
</evidence>
<sequence length="182" mass="21406">MDLDCILSARRVMDQIHEIIEELRQKDYKSFDTFYNLTKNQVFYAIINIVKDKDLAHDIMQDTYIKFLEKIDQYKSGANPYAYISMIGRNLAINTYNRQKRLIKSDELLESIPADKEVENDEDIFKILNLLNDDEKEVVTLHVINDLKFKEIAKIMEKPLGTVLWIYNKAIKKLKDKVGDVL</sequence>
<proteinExistence type="inferred from homology"/>
<comment type="caution">
    <text evidence="7">The sequence shown here is derived from an EMBL/GenBank/DDBJ whole genome shotgun (WGS) entry which is preliminary data.</text>
</comment>
<reference evidence="7 8" key="1">
    <citation type="submission" date="2019-07" db="EMBL/GenBank/DDBJ databases">
        <title>Genome sequence of Acholeplasma laidlawii strain with increased resistance to erythromycin.</title>
        <authorList>
            <person name="Medvedeva E.S."/>
            <person name="Baranova N.B."/>
            <person name="Siniagina M.N."/>
            <person name="Mouzykantov A."/>
            <person name="Chernova O.A."/>
            <person name="Chernov V.M."/>
        </authorList>
    </citation>
    <scope>NUCLEOTIDE SEQUENCE [LARGE SCALE GENOMIC DNA]</scope>
    <source>
        <strain evidence="7 8">PG8REry</strain>
    </source>
</reference>
<feature type="domain" description="RNA polymerase sigma-70 region 2" evidence="5">
    <location>
        <begin position="37"/>
        <end position="101"/>
    </location>
</feature>
<dbReference type="GO" id="GO:0016987">
    <property type="term" value="F:sigma factor activity"/>
    <property type="evidence" value="ECO:0007669"/>
    <property type="project" value="UniProtKB-KW"/>
</dbReference>
<feature type="domain" description="RNA polymerase sigma factor 70 region 4 type 2" evidence="6">
    <location>
        <begin position="124"/>
        <end position="163"/>
    </location>
</feature>
<dbReference type="InterPro" id="IPR013324">
    <property type="entry name" value="RNA_pol_sigma_r3/r4-like"/>
</dbReference>
<dbReference type="Gene3D" id="1.10.1740.10">
    <property type="match status" value="1"/>
</dbReference>
<dbReference type="InterPro" id="IPR007627">
    <property type="entry name" value="RNA_pol_sigma70_r2"/>
</dbReference>
<evidence type="ECO:0000259" key="5">
    <source>
        <dbReference type="Pfam" id="PF04542"/>
    </source>
</evidence>
<evidence type="ECO:0000259" key="6">
    <source>
        <dbReference type="Pfam" id="PF08281"/>
    </source>
</evidence>
<protein>
    <submittedName>
        <fullName evidence="7">RNA polymerase sigma factor</fullName>
    </submittedName>
</protein>
<organism evidence="7 8">
    <name type="scientific">Acholeplasma laidlawii</name>
    <dbReference type="NCBI Taxonomy" id="2148"/>
    <lineage>
        <taxon>Bacteria</taxon>
        <taxon>Bacillati</taxon>
        <taxon>Mycoplasmatota</taxon>
        <taxon>Mollicutes</taxon>
        <taxon>Acholeplasmatales</taxon>
        <taxon>Acholeplasmataceae</taxon>
        <taxon>Acholeplasma</taxon>
    </lineage>
</organism>
<dbReference type="InterPro" id="IPR013249">
    <property type="entry name" value="RNA_pol_sigma70_r4_t2"/>
</dbReference>
<evidence type="ECO:0000256" key="3">
    <source>
        <dbReference type="ARBA" id="ARBA00023082"/>
    </source>
</evidence>
<comment type="similarity">
    <text evidence="1">Belongs to the sigma-70 factor family. ECF subfamily.</text>
</comment>
<dbReference type="PANTHER" id="PTHR43133">
    <property type="entry name" value="RNA POLYMERASE ECF-TYPE SIGMA FACTO"/>
    <property type="match status" value="1"/>
</dbReference>
<dbReference type="EMBL" id="VKID01000001">
    <property type="protein sequence ID" value="TRY00153.1"/>
    <property type="molecule type" value="Genomic_DNA"/>
</dbReference>
<dbReference type="Pfam" id="PF08281">
    <property type="entry name" value="Sigma70_r4_2"/>
    <property type="match status" value="1"/>
</dbReference>
<dbReference type="GO" id="GO:0006352">
    <property type="term" value="P:DNA-templated transcription initiation"/>
    <property type="evidence" value="ECO:0007669"/>
    <property type="project" value="InterPro"/>
</dbReference>
<dbReference type="GO" id="GO:0003677">
    <property type="term" value="F:DNA binding"/>
    <property type="evidence" value="ECO:0007669"/>
    <property type="project" value="InterPro"/>
</dbReference>
<gene>
    <name evidence="7" type="ORF">FNV44_03670</name>
</gene>